<dbReference type="OMA" id="HSTIDFI"/>
<name>U4L992_PYROM</name>
<evidence type="ECO:0000256" key="1">
    <source>
        <dbReference type="ARBA" id="ARBA00012552"/>
    </source>
</evidence>
<dbReference type="Pfam" id="PF00271">
    <property type="entry name" value="Helicase_C"/>
    <property type="match status" value="1"/>
</dbReference>
<dbReference type="AlphaFoldDB" id="U4L992"/>
<dbReference type="InterPro" id="IPR011545">
    <property type="entry name" value="DEAD/DEAH_box_helicase_dom"/>
</dbReference>
<dbReference type="Pfam" id="PF00270">
    <property type="entry name" value="DEAD"/>
    <property type="match status" value="1"/>
</dbReference>
<dbReference type="GO" id="GO:0016787">
    <property type="term" value="F:hydrolase activity"/>
    <property type="evidence" value="ECO:0007669"/>
    <property type="project" value="UniProtKB-KW"/>
</dbReference>
<dbReference type="SMART" id="SM00490">
    <property type="entry name" value="HELICc"/>
    <property type="match status" value="1"/>
</dbReference>
<keyword evidence="3" id="KW-0378">Hydrolase</keyword>
<evidence type="ECO:0000313" key="11">
    <source>
        <dbReference type="Proteomes" id="UP000018144"/>
    </source>
</evidence>
<dbReference type="eggNOG" id="KOG0335">
    <property type="taxonomic scope" value="Eukaryota"/>
</dbReference>
<comment type="catalytic activity">
    <reaction evidence="7">
        <text>ATP + H2O = ADP + phosphate + H(+)</text>
        <dbReference type="Rhea" id="RHEA:13065"/>
        <dbReference type="ChEBI" id="CHEBI:15377"/>
        <dbReference type="ChEBI" id="CHEBI:15378"/>
        <dbReference type="ChEBI" id="CHEBI:30616"/>
        <dbReference type="ChEBI" id="CHEBI:43474"/>
        <dbReference type="ChEBI" id="CHEBI:456216"/>
        <dbReference type="EC" id="3.6.4.13"/>
    </reaction>
</comment>
<keyword evidence="5" id="KW-0067">ATP-binding</keyword>
<evidence type="ECO:0000256" key="4">
    <source>
        <dbReference type="ARBA" id="ARBA00022806"/>
    </source>
</evidence>
<sequence length="577" mass="64781">MLRLATESSRCLKSSATYVKPNTLFARTYAGGPRPVRRPSRMVLSSKVADVKPTIDRHSPAQGLNKTIANIKPHILEKRKMLAAKKIALKKQEEEKPKNKVRPMKHMKMAQALAGVPREVRNQMNEKVQKIKGFGDFNLLDEVREAACKDALKGLEVTEPTDVQALVIPQLTGEGRKKRNKSGLPKKKELESFLIAAETGSGKTLAYTIPIVDAIKQQEMKEANEAQLEALDNPKPKYDDVDFEIPTPEKDMNGRPRAVVLVPTAELVEQVGAVIKSFCHRVKFRCSLISADYTPKVIRNRLFGGPIDVVVTTPLLFNSLTKDHPNLLNRCTHLVADEADSLFDKSFSPITTELIHRCENLEKLILCSATIPRSLDNRLRERYPEMTRLVTPNLHVVPRRVQLQVVDCDNQLYRGNRLLACADTLYTISKDGTEEGFLKKVIVFVNEREKAKEVADYLKSKDLDAVAFTRDTSDPEQVEVLKMFTADKVEVPKECVGRARMKVLVTTDIASRGVDTKTVKNVVLFDKPHSAIDMIHRIGRTGRMGRRGRAVVIVDKFTNKGWIKDIKTAMYMGGPLV</sequence>
<dbReference type="EC" id="3.6.4.13" evidence="1"/>
<dbReference type="InterPro" id="IPR001650">
    <property type="entry name" value="Helicase_C-like"/>
</dbReference>
<dbReference type="GO" id="GO:0003724">
    <property type="term" value="F:RNA helicase activity"/>
    <property type="evidence" value="ECO:0007669"/>
    <property type="project" value="UniProtKB-EC"/>
</dbReference>
<keyword evidence="4 10" id="KW-0347">Helicase</keyword>
<organism evidence="10 11">
    <name type="scientific">Pyronema omphalodes (strain CBS 100304)</name>
    <name type="common">Pyronema confluens</name>
    <dbReference type="NCBI Taxonomy" id="1076935"/>
    <lineage>
        <taxon>Eukaryota</taxon>
        <taxon>Fungi</taxon>
        <taxon>Dikarya</taxon>
        <taxon>Ascomycota</taxon>
        <taxon>Pezizomycotina</taxon>
        <taxon>Pezizomycetes</taxon>
        <taxon>Pezizales</taxon>
        <taxon>Pyronemataceae</taxon>
        <taxon>Pyronema</taxon>
    </lineage>
</organism>
<proteinExistence type="predicted"/>
<evidence type="ECO:0000259" key="8">
    <source>
        <dbReference type="PROSITE" id="PS51192"/>
    </source>
</evidence>
<dbReference type="GO" id="GO:0003723">
    <property type="term" value="F:RNA binding"/>
    <property type="evidence" value="ECO:0007669"/>
    <property type="project" value="UniProtKB-KW"/>
</dbReference>
<dbReference type="SUPFAM" id="SSF52540">
    <property type="entry name" value="P-loop containing nucleoside triphosphate hydrolases"/>
    <property type="match status" value="1"/>
</dbReference>
<protein>
    <recommendedName>
        <fullName evidence="1">RNA helicase</fullName>
        <ecNumber evidence="1">3.6.4.13</ecNumber>
    </recommendedName>
</protein>
<evidence type="ECO:0000313" key="10">
    <source>
        <dbReference type="EMBL" id="CCX15567.1"/>
    </source>
</evidence>
<dbReference type="SMART" id="SM00487">
    <property type="entry name" value="DEXDc"/>
    <property type="match status" value="1"/>
</dbReference>
<evidence type="ECO:0000256" key="5">
    <source>
        <dbReference type="ARBA" id="ARBA00022840"/>
    </source>
</evidence>
<dbReference type="PANTHER" id="PTHR47960">
    <property type="entry name" value="DEAD-BOX ATP-DEPENDENT RNA HELICASE 50"/>
    <property type="match status" value="1"/>
</dbReference>
<dbReference type="Proteomes" id="UP000018144">
    <property type="component" value="Unassembled WGS sequence"/>
</dbReference>
<gene>
    <name evidence="10" type="ORF">PCON_01934</name>
</gene>
<keyword evidence="6" id="KW-0694">RNA-binding</keyword>
<accession>U4L992</accession>
<feature type="domain" description="Helicase ATP-binding" evidence="8">
    <location>
        <begin position="184"/>
        <end position="389"/>
    </location>
</feature>
<dbReference type="OrthoDB" id="10256233at2759"/>
<evidence type="ECO:0000259" key="9">
    <source>
        <dbReference type="PROSITE" id="PS51194"/>
    </source>
</evidence>
<reference evidence="10 11" key="1">
    <citation type="journal article" date="2013" name="PLoS Genet.">
        <title>The genome and development-dependent transcriptomes of Pyronema confluens: a window into fungal evolution.</title>
        <authorList>
            <person name="Traeger S."/>
            <person name="Altegoer F."/>
            <person name="Freitag M."/>
            <person name="Gabaldon T."/>
            <person name="Kempken F."/>
            <person name="Kumar A."/>
            <person name="Marcet-Houben M."/>
            <person name="Poggeler S."/>
            <person name="Stajich J.E."/>
            <person name="Nowrousian M."/>
        </authorList>
    </citation>
    <scope>NUCLEOTIDE SEQUENCE [LARGE SCALE GENOMIC DNA]</scope>
    <source>
        <strain evidence="11">CBS 100304</strain>
        <tissue evidence="10">Vegetative mycelium</tissue>
    </source>
</reference>
<dbReference type="Gene3D" id="3.40.50.300">
    <property type="entry name" value="P-loop containing nucleotide triphosphate hydrolases"/>
    <property type="match status" value="2"/>
</dbReference>
<dbReference type="STRING" id="1076935.U4L992"/>
<dbReference type="GO" id="GO:0005524">
    <property type="term" value="F:ATP binding"/>
    <property type="evidence" value="ECO:0007669"/>
    <property type="project" value="UniProtKB-KW"/>
</dbReference>
<dbReference type="InterPro" id="IPR027417">
    <property type="entry name" value="P-loop_NTPase"/>
</dbReference>
<evidence type="ECO:0000256" key="6">
    <source>
        <dbReference type="ARBA" id="ARBA00022884"/>
    </source>
</evidence>
<evidence type="ECO:0000256" key="3">
    <source>
        <dbReference type="ARBA" id="ARBA00022801"/>
    </source>
</evidence>
<evidence type="ECO:0000256" key="2">
    <source>
        <dbReference type="ARBA" id="ARBA00022741"/>
    </source>
</evidence>
<evidence type="ECO:0000256" key="7">
    <source>
        <dbReference type="ARBA" id="ARBA00047984"/>
    </source>
</evidence>
<dbReference type="PROSITE" id="PS51192">
    <property type="entry name" value="HELICASE_ATP_BIND_1"/>
    <property type="match status" value="1"/>
</dbReference>
<dbReference type="InterPro" id="IPR014001">
    <property type="entry name" value="Helicase_ATP-bd"/>
</dbReference>
<dbReference type="PROSITE" id="PS51194">
    <property type="entry name" value="HELICASE_CTER"/>
    <property type="match status" value="1"/>
</dbReference>
<keyword evidence="2" id="KW-0547">Nucleotide-binding</keyword>
<keyword evidence="11" id="KW-1185">Reference proteome</keyword>
<feature type="domain" description="Helicase C-terminal" evidence="9">
    <location>
        <begin position="420"/>
        <end position="577"/>
    </location>
</feature>
<dbReference type="EMBL" id="HF936202">
    <property type="protein sequence ID" value="CCX15567.1"/>
    <property type="molecule type" value="Genomic_DNA"/>
</dbReference>